<dbReference type="Pfam" id="PF20684">
    <property type="entry name" value="Fung_rhodopsin"/>
    <property type="match status" value="1"/>
</dbReference>
<proteinExistence type="inferred from homology"/>
<organism evidence="8 9">
    <name type="scientific">Myriangium duriaei CBS 260.36</name>
    <dbReference type="NCBI Taxonomy" id="1168546"/>
    <lineage>
        <taxon>Eukaryota</taxon>
        <taxon>Fungi</taxon>
        <taxon>Dikarya</taxon>
        <taxon>Ascomycota</taxon>
        <taxon>Pezizomycotina</taxon>
        <taxon>Dothideomycetes</taxon>
        <taxon>Dothideomycetidae</taxon>
        <taxon>Myriangiales</taxon>
        <taxon>Myriangiaceae</taxon>
        <taxon>Myriangium</taxon>
    </lineage>
</organism>
<feature type="transmembrane region" description="Helical" evidence="6">
    <location>
        <begin position="159"/>
        <end position="181"/>
    </location>
</feature>
<feature type="transmembrane region" description="Helical" evidence="6">
    <location>
        <begin position="87"/>
        <end position="109"/>
    </location>
</feature>
<dbReference type="AlphaFoldDB" id="A0A9P4MHL2"/>
<feature type="transmembrane region" description="Helical" evidence="6">
    <location>
        <begin position="39"/>
        <end position="67"/>
    </location>
</feature>
<comment type="similarity">
    <text evidence="5">Belongs to the SAT4 family.</text>
</comment>
<evidence type="ECO:0000313" key="8">
    <source>
        <dbReference type="EMBL" id="KAF2153283.1"/>
    </source>
</evidence>
<evidence type="ECO:0000313" key="9">
    <source>
        <dbReference type="Proteomes" id="UP000799439"/>
    </source>
</evidence>
<comment type="caution">
    <text evidence="8">The sequence shown here is derived from an EMBL/GenBank/DDBJ whole genome shotgun (WGS) entry which is preliminary data.</text>
</comment>
<sequence>MAQFWMFFSLNLTVLLRSAIATFFLRIMPHQAYYKPHRIAIMVVTSVFAVYVVASAFIILFQCGTSIDNIDFDVENVCVSINILSRIGLSIMVLTIMADWSMVLIPIIVVARSRLPYSTKVSSLLVIALGALGGIVSIVRIPYNDLAEVWGPQDLHRYLIWQILALTENTIGIMAISLAALRPLLQKIYSAGSRNATIDPESSRESGPEDAEEAGKNVVFLTEFQVNGVLDQQKV</sequence>
<dbReference type="InterPro" id="IPR049326">
    <property type="entry name" value="Rhodopsin_dom_fungi"/>
</dbReference>
<evidence type="ECO:0000259" key="7">
    <source>
        <dbReference type="Pfam" id="PF20684"/>
    </source>
</evidence>
<protein>
    <recommendedName>
        <fullName evidence="7">Rhodopsin domain-containing protein</fullName>
    </recommendedName>
</protein>
<dbReference type="Proteomes" id="UP000799439">
    <property type="component" value="Unassembled WGS sequence"/>
</dbReference>
<evidence type="ECO:0000256" key="6">
    <source>
        <dbReference type="SAM" id="Phobius"/>
    </source>
</evidence>
<dbReference type="EMBL" id="ML996085">
    <property type="protein sequence ID" value="KAF2153283.1"/>
    <property type="molecule type" value="Genomic_DNA"/>
</dbReference>
<evidence type="ECO:0000256" key="4">
    <source>
        <dbReference type="ARBA" id="ARBA00023136"/>
    </source>
</evidence>
<dbReference type="PANTHER" id="PTHR33048:SF47">
    <property type="entry name" value="INTEGRAL MEMBRANE PROTEIN-RELATED"/>
    <property type="match status" value="1"/>
</dbReference>
<reference evidence="8" key="1">
    <citation type="journal article" date="2020" name="Stud. Mycol.">
        <title>101 Dothideomycetes genomes: a test case for predicting lifestyles and emergence of pathogens.</title>
        <authorList>
            <person name="Haridas S."/>
            <person name="Albert R."/>
            <person name="Binder M."/>
            <person name="Bloem J."/>
            <person name="Labutti K."/>
            <person name="Salamov A."/>
            <person name="Andreopoulos B."/>
            <person name="Baker S."/>
            <person name="Barry K."/>
            <person name="Bills G."/>
            <person name="Bluhm B."/>
            <person name="Cannon C."/>
            <person name="Castanera R."/>
            <person name="Culley D."/>
            <person name="Daum C."/>
            <person name="Ezra D."/>
            <person name="Gonzalez J."/>
            <person name="Henrissat B."/>
            <person name="Kuo A."/>
            <person name="Liang C."/>
            <person name="Lipzen A."/>
            <person name="Lutzoni F."/>
            <person name="Magnuson J."/>
            <person name="Mondo S."/>
            <person name="Nolan M."/>
            <person name="Ohm R."/>
            <person name="Pangilinan J."/>
            <person name="Park H.-J."/>
            <person name="Ramirez L."/>
            <person name="Alfaro M."/>
            <person name="Sun H."/>
            <person name="Tritt A."/>
            <person name="Yoshinaga Y."/>
            <person name="Zwiers L.-H."/>
            <person name="Turgeon B."/>
            <person name="Goodwin S."/>
            <person name="Spatafora J."/>
            <person name="Crous P."/>
            <person name="Grigoriev I."/>
        </authorList>
    </citation>
    <scope>NUCLEOTIDE SEQUENCE</scope>
    <source>
        <strain evidence="8">CBS 260.36</strain>
    </source>
</reference>
<name>A0A9P4MHL2_9PEZI</name>
<dbReference type="PANTHER" id="PTHR33048">
    <property type="entry name" value="PTH11-LIKE INTEGRAL MEMBRANE PROTEIN (AFU_ORTHOLOGUE AFUA_5G11245)"/>
    <property type="match status" value="1"/>
</dbReference>
<evidence type="ECO:0000256" key="3">
    <source>
        <dbReference type="ARBA" id="ARBA00022989"/>
    </source>
</evidence>
<keyword evidence="3 6" id="KW-1133">Transmembrane helix</keyword>
<dbReference type="InterPro" id="IPR052337">
    <property type="entry name" value="SAT4-like"/>
</dbReference>
<dbReference type="GO" id="GO:0016020">
    <property type="term" value="C:membrane"/>
    <property type="evidence" value="ECO:0007669"/>
    <property type="project" value="UniProtKB-SubCell"/>
</dbReference>
<evidence type="ECO:0000256" key="2">
    <source>
        <dbReference type="ARBA" id="ARBA00022692"/>
    </source>
</evidence>
<dbReference type="OrthoDB" id="3858933at2759"/>
<feature type="domain" description="Rhodopsin" evidence="7">
    <location>
        <begin position="13"/>
        <end position="187"/>
    </location>
</feature>
<feature type="transmembrane region" description="Helical" evidence="6">
    <location>
        <begin position="6"/>
        <end position="27"/>
    </location>
</feature>
<gene>
    <name evidence="8" type="ORF">K461DRAFT_278110</name>
</gene>
<evidence type="ECO:0000256" key="5">
    <source>
        <dbReference type="ARBA" id="ARBA00038359"/>
    </source>
</evidence>
<evidence type="ECO:0000256" key="1">
    <source>
        <dbReference type="ARBA" id="ARBA00004141"/>
    </source>
</evidence>
<keyword evidence="2 6" id="KW-0812">Transmembrane</keyword>
<accession>A0A9P4MHL2</accession>
<keyword evidence="4 6" id="KW-0472">Membrane</keyword>
<comment type="subcellular location">
    <subcellularLocation>
        <location evidence="1">Membrane</location>
        <topology evidence="1">Multi-pass membrane protein</topology>
    </subcellularLocation>
</comment>
<feature type="transmembrane region" description="Helical" evidence="6">
    <location>
        <begin position="121"/>
        <end position="139"/>
    </location>
</feature>
<keyword evidence="9" id="KW-1185">Reference proteome</keyword>